<dbReference type="OrthoDB" id="2683831at2759"/>
<keyword evidence="3" id="KW-1185">Reference proteome</keyword>
<proteinExistence type="predicted"/>
<reference evidence="2 3" key="1">
    <citation type="submission" date="2016-06" db="EMBL/GenBank/DDBJ databases">
        <title>Comparative genomics of the ectomycorrhizal sister species Rhizopogon vinicolor and Rhizopogon vesiculosus (Basidiomycota: Boletales) reveals a divergence of the mating type B locus.</title>
        <authorList>
            <consortium name="DOE Joint Genome Institute"/>
            <person name="Mujic A.B."/>
            <person name="Kuo A."/>
            <person name="Tritt A."/>
            <person name="Lipzen A."/>
            <person name="Chen C."/>
            <person name="Johnson J."/>
            <person name="Sharma A."/>
            <person name="Barry K."/>
            <person name="Grigoriev I.V."/>
            <person name="Spatafora J.W."/>
        </authorList>
    </citation>
    <scope>NUCLEOTIDE SEQUENCE [LARGE SCALE GENOMIC DNA]</scope>
    <source>
        <strain evidence="2 3">AM-OR11-026</strain>
    </source>
</reference>
<organism evidence="2 3">
    <name type="scientific">Rhizopogon vinicolor AM-OR11-026</name>
    <dbReference type="NCBI Taxonomy" id="1314800"/>
    <lineage>
        <taxon>Eukaryota</taxon>
        <taxon>Fungi</taxon>
        <taxon>Dikarya</taxon>
        <taxon>Basidiomycota</taxon>
        <taxon>Agaricomycotina</taxon>
        <taxon>Agaricomycetes</taxon>
        <taxon>Agaricomycetidae</taxon>
        <taxon>Boletales</taxon>
        <taxon>Suillineae</taxon>
        <taxon>Rhizopogonaceae</taxon>
        <taxon>Rhizopogon</taxon>
    </lineage>
</organism>
<evidence type="ECO:0000256" key="1">
    <source>
        <dbReference type="SAM" id="MobiDB-lite"/>
    </source>
</evidence>
<accession>A0A1B7MVD0</accession>
<feature type="compositionally biased region" description="Low complexity" evidence="1">
    <location>
        <begin position="49"/>
        <end position="61"/>
    </location>
</feature>
<name>A0A1B7MVD0_9AGAM</name>
<dbReference type="AlphaFoldDB" id="A0A1B7MVD0"/>
<dbReference type="InParanoid" id="A0A1B7MVD0"/>
<gene>
    <name evidence="2" type="ORF">K503DRAFT_292163</name>
</gene>
<protein>
    <submittedName>
        <fullName evidence="2">Uncharacterized protein</fullName>
    </submittedName>
</protein>
<feature type="compositionally biased region" description="Polar residues" evidence="1">
    <location>
        <begin position="62"/>
        <end position="136"/>
    </location>
</feature>
<dbReference type="Proteomes" id="UP000092154">
    <property type="component" value="Unassembled WGS sequence"/>
</dbReference>
<dbReference type="EMBL" id="KV448410">
    <property type="protein sequence ID" value="OAX36535.1"/>
    <property type="molecule type" value="Genomic_DNA"/>
</dbReference>
<feature type="region of interest" description="Disordered" evidence="1">
    <location>
        <begin position="1"/>
        <end position="136"/>
    </location>
</feature>
<evidence type="ECO:0000313" key="3">
    <source>
        <dbReference type="Proteomes" id="UP000092154"/>
    </source>
</evidence>
<sequence>MVMKDVQVSPATLSTTEAREPSVASVEPSPYTASSSDGSISDQPPYTASSSDGSISDQSNSATTNGNSRHLPSMDTGASSVTCNTPVNQQTVSRTSTRPLSVASNIAETRQTTSRTSTGAFSVTSDTPVTRQATSRTSTGAFLVTSDTPVTRQTTSRTSTVLSMEDNPFVQETGCMVFGPNSTAGSPTYNIYSDGSTGATHTFQGGGQSRILPRTQQRPTRIAYQQQVTHAVRERTMYFAPGSAVNSPTLNYRSQNCTGTMETVS</sequence>
<feature type="compositionally biased region" description="Polar residues" evidence="1">
    <location>
        <begin position="31"/>
        <end position="48"/>
    </location>
</feature>
<evidence type="ECO:0000313" key="2">
    <source>
        <dbReference type="EMBL" id="OAX36535.1"/>
    </source>
</evidence>